<gene>
    <name evidence="1" type="ORF">J7S20_14595</name>
</gene>
<protein>
    <submittedName>
        <fullName evidence="1">Uncharacterized protein</fullName>
    </submittedName>
</protein>
<keyword evidence="2" id="KW-1185">Reference proteome</keyword>
<reference evidence="1" key="1">
    <citation type="submission" date="2021-04" db="EMBL/GenBank/DDBJ databases">
        <title>Ouciella asimina sp. nov., isolated from the surface seawater in the hydrothermal field of Okinawa Trough.</title>
        <authorList>
            <person name="Shuang W."/>
        </authorList>
    </citation>
    <scope>NUCLEOTIDE SEQUENCE</scope>
    <source>
        <strain evidence="1">LXI357</strain>
    </source>
</reference>
<name>A0A8T4IGM2_9SPHN</name>
<dbReference type="AlphaFoldDB" id="A0A8T4IGM2"/>
<dbReference type="RefSeq" id="WP_284054980.1">
    <property type="nucleotide sequence ID" value="NZ_JAGRQC010000004.1"/>
</dbReference>
<accession>A0A8T4IGM2</accession>
<dbReference type="Proteomes" id="UP000676996">
    <property type="component" value="Unassembled WGS sequence"/>
</dbReference>
<dbReference type="EMBL" id="JAGRQC010000004">
    <property type="protein sequence ID" value="MBR0553737.1"/>
    <property type="molecule type" value="Genomic_DNA"/>
</dbReference>
<evidence type="ECO:0000313" key="1">
    <source>
        <dbReference type="EMBL" id="MBR0553737.1"/>
    </source>
</evidence>
<organism evidence="1 2">
    <name type="scientific">Stakelama marina</name>
    <dbReference type="NCBI Taxonomy" id="2826939"/>
    <lineage>
        <taxon>Bacteria</taxon>
        <taxon>Pseudomonadati</taxon>
        <taxon>Pseudomonadota</taxon>
        <taxon>Alphaproteobacteria</taxon>
        <taxon>Sphingomonadales</taxon>
        <taxon>Sphingomonadaceae</taxon>
        <taxon>Stakelama</taxon>
    </lineage>
</organism>
<sequence>MIDPSECFAAPISAAQEMTLVLPRGDYEHRCLIVMSEGKPVVVCLDELHQLGRFFAFECDGQNSWNGLHIPGVRIELDEASLSEPQGHFIPRGTMERSEDKLSLRVQFERRFHSSASSITILDVSVVRSFGSTRGVN</sequence>
<evidence type="ECO:0000313" key="2">
    <source>
        <dbReference type="Proteomes" id="UP000676996"/>
    </source>
</evidence>
<comment type="caution">
    <text evidence="1">The sequence shown here is derived from an EMBL/GenBank/DDBJ whole genome shotgun (WGS) entry which is preliminary data.</text>
</comment>
<proteinExistence type="predicted"/>